<proteinExistence type="predicted"/>
<reference evidence="1 2" key="1">
    <citation type="journal article" date="2011" name="J. Gen. Appl. Microbiol.">
        <title>Draft genome sequencing of the enigmatic basidiomycete Mixia osmundae.</title>
        <authorList>
            <person name="Nishida H."/>
            <person name="Nagatsuka Y."/>
            <person name="Sugiyama J."/>
        </authorList>
    </citation>
    <scope>NUCLEOTIDE SEQUENCE [LARGE SCALE GENOMIC DNA]</scope>
    <source>
        <strain evidence="2">CBS 9802 / IAM 14324 / JCM 22182 / KY 12970</strain>
    </source>
</reference>
<comment type="caution">
    <text evidence="1">The sequence shown here is derived from an EMBL/GenBank/DDBJ whole genome shotgun (WGS) entry which is preliminary data.</text>
</comment>
<dbReference type="InParanoid" id="G7DXP5"/>
<evidence type="ECO:0000313" key="1">
    <source>
        <dbReference type="EMBL" id="GAA95355.1"/>
    </source>
</evidence>
<evidence type="ECO:0000313" key="2">
    <source>
        <dbReference type="Proteomes" id="UP000009131"/>
    </source>
</evidence>
<dbReference type="Proteomes" id="UP000009131">
    <property type="component" value="Unassembled WGS sequence"/>
</dbReference>
<dbReference type="EMBL" id="BABT02000061">
    <property type="protein sequence ID" value="GAA95355.1"/>
    <property type="molecule type" value="Genomic_DNA"/>
</dbReference>
<gene>
    <name evidence="1" type="primary">Mo02012</name>
    <name evidence="1" type="ORF">E5Q_02012</name>
</gene>
<name>G7DXP5_MIXOS</name>
<dbReference type="AlphaFoldDB" id="G7DXP5"/>
<dbReference type="HOGENOM" id="CLU_937160_0_0_1"/>
<protein>
    <submittedName>
        <fullName evidence="1">Uncharacterized protein</fullName>
    </submittedName>
</protein>
<keyword evidence="2" id="KW-1185">Reference proteome</keyword>
<sequence length="297" mass="32731">MSRPALNDAQTNLMFETLHSLLEAEGTGILTAAIIDQAEAQLKALPEFDDFVFNDCSIRSKVKPCKDVYNAVKRLSQLCDYTIFTGSDLSDQIFEELCDRTCRNKAIASEVKRAGLGSPWIAIWDRLSAYCELQDRLRHTTDTDKQNDQAKQSDLVECGGCGATTARKRRSSVTHSPRKLVKLKPWDATSSTPVKSATIVPTLLHSPPSNAELLASKALPSLGALEQFGYVMSHISQFEQVKTYLDIGVFAKLHVLAILNEEIAKTLIPLLDLGDPVRIIVCLEALMQVDAHAELTS</sequence>
<reference evidence="1 2" key="2">
    <citation type="journal article" date="2012" name="Open Biol.">
        <title>Characteristics of nucleosomes and linker DNA regions on the genome of the basidiomycete Mixia osmundae revealed by mono- and dinucleosome mapping.</title>
        <authorList>
            <person name="Nishida H."/>
            <person name="Kondo S."/>
            <person name="Matsumoto T."/>
            <person name="Suzuki Y."/>
            <person name="Yoshikawa H."/>
            <person name="Taylor T.D."/>
            <person name="Sugiyama J."/>
        </authorList>
    </citation>
    <scope>NUCLEOTIDE SEQUENCE [LARGE SCALE GENOMIC DNA]</scope>
    <source>
        <strain evidence="2">CBS 9802 / IAM 14324 / JCM 22182 / KY 12970</strain>
    </source>
</reference>
<organism evidence="1 2">
    <name type="scientific">Mixia osmundae (strain CBS 9802 / IAM 14324 / JCM 22182 / KY 12970)</name>
    <dbReference type="NCBI Taxonomy" id="764103"/>
    <lineage>
        <taxon>Eukaryota</taxon>
        <taxon>Fungi</taxon>
        <taxon>Dikarya</taxon>
        <taxon>Basidiomycota</taxon>
        <taxon>Pucciniomycotina</taxon>
        <taxon>Mixiomycetes</taxon>
        <taxon>Mixiales</taxon>
        <taxon>Mixiaceae</taxon>
        <taxon>Mixia</taxon>
    </lineage>
</organism>
<dbReference type="RefSeq" id="XP_014569677.1">
    <property type="nucleotide sequence ID" value="XM_014714191.1"/>
</dbReference>
<accession>G7DXP5</accession>